<sequence length="116" mass="12272">MSPRFADGSRRAPGDPVAAVTPDGSAPGVVGAQAAKVTAATSATSARWATPRRADKTLRCTNSPLQAAHRHKARGKQRRELRRHGLATATAGAEFTAPEEDERTHGHLCTSQPDHD</sequence>
<dbReference type="Proteomes" id="UP000676967">
    <property type="component" value="Chromosome"/>
</dbReference>
<evidence type="ECO:0000313" key="3">
    <source>
        <dbReference type="Proteomes" id="UP000676967"/>
    </source>
</evidence>
<reference evidence="2 3" key="1">
    <citation type="submission" date="2020-08" db="EMBL/GenBank/DDBJ databases">
        <title>Whole genome shotgun sequence of Actinoplanes ianthinogenes NBRC 13996.</title>
        <authorList>
            <person name="Komaki H."/>
            <person name="Tamura T."/>
        </authorList>
    </citation>
    <scope>NUCLEOTIDE SEQUENCE [LARGE SCALE GENOMIC DNA]</scope>
    <source>
        <strain evidence="2 3">NBRC 13996</strain>
    </source>
</reference>
<feature type="region of interest" description="Disordered" evidence="1">
    <location>
        <begin position="1"/>
        <end position="26"/>
    </location>
</feature>
<organism evidence="2 3">
    <name type="scientific">Actinoplanes ianthinogenes</name>
    <dbReference type="NCBI Taxonomy" id="122358"/>
    <lineage>
        <taxon>Bacteria</taxon>
        <taxon>Bacillati</taxon>
        <taxon>Actinomycetota</taxon>
        <taxon>Actinomycetes</taxon>
        <taxon>Micromonosporales</taxon>
        <taxon>Micromonosporaceae</taxon>
        <taxon>Actinoplanes</taxon>
    </lineage>
</organism>
<feature type="compositionally biased region" description="Basic residues" evidence="1">
    <location>
        <begin position="68"/>
        <end position="85"/>
    </location>
</feature>
<proteinExistence type="predicted"/>
<feature type="region of interest" description="Disordered" evidence="1">
    <location>
        <begin position="65"/>
        <end position="116"/>
    </location>
</feature>
<keyword evidence="3" id="KW-1185">Reference proteome</keyword>
<name>A0ABN6CM60_9ACTN</name>
<gene>
    <name evidence="2" type="ORF">Aiant_67430</name>
</gene>
<dbReference type="EMBL" id="AP023356">
    <property type="protein sequence ID" value="BCJ46086.1"/>
    <property type="molecule type" value="Genomic_DNA"/>
</dbReference>
<protein>
    <submittedName>
        <fullName evidence="2">Uncharacterized protein</fullName>
    </submittedName>
</protein>
<evidence type="ECO:0000256" key="1">
    <source>
        <dbReference type="SAM" id="MobiDB-lite"/>
    </source>
</evidence>
<accession>A0ABN6CM60</accession>
<evidence type="ECO:0000313" key="2">
    <source>
        <dbReference type="EMBL" id="BCJ46086.1"/>
    </source>
</evidence>